<feature type="signal peptide" evidence="2">
    <location>
        <begin position="1"/>
        <end position="17"/>
    </location>
</feature>
<dbReference type="KEGG" id="llu:AKJ09_01405"/>
<sequence>MKNYVLGLGVVGAFVFAAACSLSTNGTCQENGTCPETAGQDGGDERDAADADSSAPVPEGCDPNAEPKNSPKCVVNDYGVFVDGTTGNDSNAGTKESPVKTIGAALGKLGGKPRVYVCEGTYAEHVKLSSAVSLYGGFSCTGFAATEAKPKIAPADAGYALQIEKVAGAVVIADLAFESIAGTEASPSSITAFVSDSANVTFKRVSLTAHDGADGKPGAAGTKGTLTSAMPTANTFDGNKGDATNGGAPQICTCSTGGTSKGGAGGVKGGDGSAGKEDQMSPDPTNATGAGQTEADCFSGGVSARPGSNAPAASPAASVSKLGEVQVSGWIPSAGIVGPNGTPGQGGGGGGGSGGGGGGGGCGGCGGSGGGGGGGGGASVALVSVGASAVTLVDSTLTAEKAGNGGTGGAGGEGGTGGVKGGNGGAACLGANGGKGGNGGAGSGGAGGVSAGVLYSGVKPTLQNTTITPGTKGAKGVGGAAGVNDGPEGQSGDVIEVN</sequence>
<evidence type="ECO:0000256" key="1">
    <source>
        <dbReference type="SAM" id="MobiDB-lite"/>
    </source>
</evidence>
<reference evidence="3 4" key="1">
    <citation type="submission" date="2015-08" db="EMBL/GenBank/DDBJ databases">
        <authorList>
            <person name="Babu N.S."/>
            <person name="Beckwith C.J."/>
            <person name="Beseler K.G."/>
            <person name="Brison A."/>
            <person name="Carone J.V."/>
            <person name="Caskin T.P."/>
            <person name="Diamond M."/>
            <person name="Durham M.E."/>
            <person name="Foxe J.M."/>
            <person name="Go M."/>
            <person name="Henderson B.A."/>
            <person name="Jones I.B."/>
            <person name="McGettigan J.A."/>
            <person name="Micheletti S.J."/>
            <person name="Nasrallah M.E."/>
            <person name="Ortiz D."/>
            <person name="Piller C.R."/>
            <person name="Privatt S.R."/>
            <person name="Schneider S.L."/>
            <person name="Sharp S."/>
            <person name="Smith T.C."/>
            <person name="Stanton J.D."/>
            <person name="Ullery H.E."/>
            <person name="Wilson R.J."/>
            <person name="Serrano M.G."/>
            <person name="Buck G."/>
            <person name="Lee V."/>
            <person name="Wang Y."/>
            <person name="Carvalho R."/>
            <person name="Voegtly L."/>
            <person name="Shi R."/>
            <person name="Duckworth R."/>
            <person name="Johnson A."/>
            <person name="Loviza R."/>
            <person name="Walstead R."/>
            <person name="Shah Z."/>
            <person name="Kiflezghi M."/>
            <person name="Wade K."/>
            <person name="Ball S.L."/>
            <person name="Bradley K.W."/>
            <person name="Asai D.J."/>
            <person name="Bowman C.A."/>
            <person name="Russell D.A."/>
            <person name="Pope W.H."/>
            <person name="Jacobs-Sera D."/>
            <person name="Hendrix R.W."/>
            <person name="Hatfull G.F."/>
        </authorList>
    </citation>
    <scope>NUCLEOTIDE SEQUENCE [LARGE SCALE GENOMIC DNA]</scope>
    <source>
        <strain evidence="3 4">DSM 27648</strain>
    </source>
</reference>
<feature type="chain" id="PRO_5005465711" evidence="2">
    <location>
        <begin position="18"/>
        <end position="498"/>
    </location>
</feature>
<feature type="compositionally biased region" description="Polar residues" evidence="1">
    <location>
        <begin position="224"/>
        <end position="237"/>
    </location>
</feature>
<dbReference type="STRING" id="1391654.AKJ09_01405"/>
<dbReference type="PRINTS" id="PR01228">
    <property type="entry name" value="EGGSHELL"/>
</dbReference>
<dbReference type="RefSeq" id="WP_205633619.1">
    <property type="nucleotide sequence ID" value="NZ_CP012333.1"/>
</dbReference>
<keyword evidence="4" id="KW-1185">Reference proteome</keyword>
<feature type="region of interest" description="Disordered" evidence="1">
    <location>
        <begin position="31"/>
        <end position="69"/>
    </location>
</feature>
<name>A0A0K1PMX8_9BACT</name>
<feature type="region of interest" description="Disordered" evidence="1">
    <location>
        <begin position="211"/>
        <end position="242"/>
    </location>
</feature>
<gene>
    <name evidence="3" type="ORF">AKJ09_01405</name>
</gene>
<dbReference type="AlphaFoldDB" id="A0A0K1PMX8"/>
<organism evidence="3 4">
    <name type="scientific">Labilithrix luteola</name>
    <dbReference type="NCBI Taxonomy" id="1391654"/>
    <lineage>
        <taxon>Bacteria</taxon>
        <taxon>Pseudomonadati</taxon>
        <taxon>Myxococcota</taxon>
        <taxon>Polyangia</taxon>
        <taxon>Polyangiales</taxon>
        <taxon>Labilitrichaceae</taxon>
        <taxon>Labilithrix</taxon>
    </lineage>
</organism>
<feature type="region of interest" description="Disordered" evidence="1">
    <location>
        <begin position="462"/>
        <end position="498"/>
    </location>
</feature>
<evidence type="ECO:0000256" key="2">
    <source>
        <dbReference type="SAM" id="SignalP"/>
    </source>
</evidence>
<evidence type="ECO:0000313" key="3">
    <source>
        <dbReference type="EMBL" id="AKU94741.1"/>
    </source>
</evidence>
<feature type="compositionally biased region" description="Gly residues" evidence="1">
    <location>
        <begin position="341"/>
        <end position="355"/>
    </location>
</feature>
<dbReference type="EMBL" id="CP012333">
    <property type="protein sequence ID" value="AKU94741.1"/>
    <property type="molecule type" value="Genomic_DNA"/>
</dbReference>
<feature type="region of interest" description="Disordered" evidence="1">
    <location>
        <begin position="334"/>
        <end position="355"/>
    </location>
</feature>
<protein>
    <submittedName>
        <fullName evidence="3">Glycine-rich cell wall structural protein</fullName>
    </submittedName>
</protein>
<feature type="compositionally biased region" description="Low complexity" evidence="1">
    <location>
        <begin position="303"/>
        <end position="315"/>
    </location>
</feature>
<feature type="compositionally biased region" description="Polar residues" evidence="1">
    <location>
        <begin position="282"/>
        <end position="291"/>
    </location>
</feature>
<evidence type="ECO:0000313" key="4">
    <source>
        <dbReference type="Proteomes" id="UP000064967"/>
    </source>
</evidence>
<proteinExistence type="predicted"/>
<dbReference type="InterPro" id="IPR012334">
    <property type="entry name" value="Pectin_lyas_fold"/>
</dbReference>
<feature type="region of interest" description="Disordered" evidence="1">
    <location>
        <begin position="256"/>
        <end position="315"/>
    </location>
</feature>
<dbReference type="Proteomes" id="UP000064967">
    <property type="component" value="Chromosome"/>
</dbReference>
<dbReference type="Gene3D" id="2.160.20.10">
    <property type="entry name" value="Single-stranded right-handed beta-helix, Pectin lyase-like"/>
    <property type="match status" value="1"/>
</dbReference>
<dbReference type="PROSITE" id="PS51257">
    <property type="entry name" value="PROKAR_LIPOPROTEIN"/>
    <property type="match status" value="1"/>
</dbReference>
<feature type="compositionally biased region" description="Gly residues" evidence="1">
    <location>
        <begin position="259"/>
        <end position="273"/>
    </location>
</feature>
<keyword evidence="2" id="KW-0732">Signal</keyword>
<accession>A0A0K1PMX8</accession>